<comment type="caution">
    <text evidence="1">The sequence shown here is derived from an EMBL/GenBank/DDBJ whole genome shotgun (WGS) entry which is preliminary data.</text>
</comment>
<reference evidence="2" key="1">
    <citation type="submission" date="2023-07" db="EMBL/GenBank/DDBJ databases">
        <title>30 novel species of actinomycetes from the DSMZ collection.</title>
        <authorList>
            <person name="Nouioui I."/>
        </authorList>
    </citation>
    <scope>NUCLEOTIDE SEQUENCE [LARGE SCALE GENOMIC DNA]</scope>
    <source>
        <strain evidence="2">DSM 41979</strain>
    </source>
</reference>
<keyword evidence="2" id="KW-1185">Reference proteome</keyword>
<organism evidence="1 2">
    <name type="scientific">Streptomyces evansiae</name>
    <dbReference type="NCBI Taxonomy" id="3075535"/>
    <lineage>
        <taxon>Bacteria</taxon>
        <taxon>Bacillati</taxon>
        <taxon>Actinomycetota</taxon>
        <taxon>Actinomycetes</taxon>
        <taxon>Kitasatosporales</taxon>
        <taxon>Streptomycetaceae</taxon>
        <taxon>Streptomyces</taxon>
    </lineage>
</organism>
<dbReference type="RefSeq" id="WP_010275223.1">
    <property type="nucleotide sequence ID" value="NZ_JAVRET010000093.1"/>
</dbReference>
<proteinExistence type="predicted"/>
<gene>
    <name evidence="1" type="ORF">RM698_27240</name>
</gene>
<dbReference type="EMBL" id="JAVRET010000093">
    <property type="protein sequence ID" value="MDT0412728.1"/>
    <property type="molecule type" value="Genomic_DNA"/>
</dbReference>
<accession>A0ABU2R8T9</accession>
<name>A0ABU2R8T9_9ACTN</name>
<protein>
    <submittedName>
        <fullName evidence="1">Uncharacterized protein</fullName>
    </submittedName>
</protein>
<sequence length="114" mass="11888">MTGSVEDVAASAAFTAGQAPVSGISVPRHLGVGSDLVHSLDYVVLLQVMFDVASGVAPTPLSVWKTLRERGIRSAKNANELVGEDAVCESFGRLREAGHVRCVQLPDATRGGLS</sequence>
<evidence type="ECO:0000313" key="2">
    <source>
        <dbReference type="Proteomes" id="UP001183610"/>
    </source>
</evidence>
<evidence type="ECO:0000313" key="1">
    <source>
        <dbReference type="EMBL" id="MDT0412728.1"/>
    </source>
</evidence>
<dbReference type="Proteomes" id="UP001183610">
    <property type="component" value="Unassembled WGS sequence"/>
</dbReference>